<gene>
    <name evidence="7" type="primary">rph</name>
    <name evidence="10" type="ORF">C0184_09590</name>
</gene>
<proteinExistence type="inferred from homology"/>
<dbReference type="SUPFAM" id="SSF54211">
    <property type="entry name" value="Ribosomal protein S5 domain 2-like"/>
    <property type="match status" value="1"/>
</dbReference>
<keyword evidence="4 7" id="KW-0819">tRNA processing</keyword>
<keyword evidence="7" id="KW-0808">Transferase</keyword>
<dbReference type="GO" id="GO:0009022">
    <property type="term" value="F:tRNA nucleotidyltransferase activity"/>
    <property type="evidence" value="ECO:0007669"/>
    <property type="project" value="UniProtKB-UniRule"/>
</dbReference>
<dbReference type="InterPro" id="IPR050080">
    <property type="entry name" value="RNase_PH"/>
</dbReference>
<dbReference type="InterPro" id="IPR002381">
    <property type="entry name" value="RNase_PH_bac-type"/>
</dbReference>
<dbReference type="SUPFAM" id="SSF55666">
    <property type="entry name" value="Ribonuclease PH domain 2-like"/>
    <property type="match status" value="1"/>
</dbReference>
<keyword evidence="6" id="KW-0694">RNA-binding</keyword>
<dbReference type="Gene3D" id="3.30.230.70">
    <property type="entry name" value="GHMP Kinase, N-terminal domain"/>
    <property type="match status" value="1"/>
</dbReference>
<dbReference type="InterPro" id="IPR015847">
    <property type="entry name" value="ExoRNase_PH_dom2"/>
</dbReference>
<evidence type="ECO:0000256" key="5">
    <source>
        <dbReference type="ARBA" id="ARBA00022695"/>
    </source>
</evidence>
<evidence type="ECO:0000313" key="11">
    <source>
        <dbReference type="Proteomes" id="UP000243376"/>
    </source>
</evidence>
<name>A0A2J6X3K1_9CHLR</name>
<comment type="catalytic activity">
    <reaction evidence="7">
        <text>tRNA(n+1) + phosphate = tRNA(n) + a ribonucleoside 5'-diphosphate</text>
        <dbReference type="Rhea" id="RHEA:10628"/>
        <dbReference type="Rhea" id="RHEA-COMP:17343"/>
        <dbReference type="Rhea" id="RHEA-COMP:17344"/>
        <dbReference type="ChEBI" id="CHEBI:43474"/>
        <dbReference type="ChEBI" id="CHEBI:57930"/>
        <dbReference type="ChEBI" id="CHEBI:173114"/>
        <dbReference type="EC" id="2.7.7.56"/>
    </reaction>
</comment>
<comment type="subunit">
    <text evidence="7">Homohexameric ring arranged as a trimer of dimers.</text>
</comment>
<comment type="similarity">
    <text evidence="1 7">Belongs to the RNase PH family.</text>
</comment>
<evidence type="ECO:0000256" key="3">
    <source>
        <dbReference type="ARBA" id="ARBA00022555"/>
    </source>
</evidence>
<feature type="binding site" evidence="7">
    <location>
        <position position="85"/>
    </location>
    <ligand>
        <name>phosphate</name>
        <dbReference type="ChEBI" id="CHEBI:43474"/>
        <note>substrate</note>
    </ligand>
</feature>
<dbReference type="PANTHER" id="PTHR11953">
    <property type="entry name" value="EXOSOME COMPLEX COMPONENT"/>
    <property type="match status" value="1"/>
</dbReference>
<dbReference type="GO" id="GO:0008033">
    <property type="term" value="P:tRNA processing"/>
    <property type="evidence" value="ECO:0007669"/>
    <property type="project" value="UniProtKB-UniRule"/>
</dbReference>
<evidence type="ECO:0000313" key="10">
    <source>
        <dbReference type="EMBL" id="PMP79940.1"/>
    </source>
</evidence>
<evidence type="ECO:0000259" key="9">
    <source>
        <dbReference type="Pfam" id="PF03725"/>
    </source>
</evidence>
<feature type="domain" description="Exoribonuclease phosphorolytic" evidence="8">
    <location>
        <begin position="11"/>
        <end position="139"/>
    </location>
</feature>
<dbReference type="EMBL" id="PNIQ01000636">
    <property type="protein sequence ID" value="PMP79940.1"/>
    <property type="molecule type" value="Genomic_DNA"/>
</dbReference>
<dbReference type="InterPro" id="IPR018336">
    <property type="entry name" value="RNase_PH_CS"/>
</dbReference>
<dbReference type="InterPro" id="IPR001247">
    <property type="entry name" value="ExoRNase_PH_dom1"/>
</dbReference>
<dbReference type="CDD" id="cd11362">
    <property type="entry name" value="RNase_PH_bact"/>
    <property type="match status" value="1"/>
</dbReference>
<evidence type="ECO:0000259" key="8">
    <source>
        <dbReference type="Pfam" id="PF01138"/>
    </source>
</evidence>
<dbReference type="GO" id="GO:0031125">
    <property type="term" value="P:rRNA 3'-end processing"/>
    <property type="evidence" value="ECO:0007669"/>
    <property type="project" value="UniProtKB-ARBA"/>
</dbReference>
<dbReference type="Proteomes" id="UP000243376">
    <property type="component" value="Unassembled WGS sequence"/>
</dbReference>
<comment type="caution">
    <text evidence="10">The sequence shown here is derived from an EMBL/GenBank/DDBJ whole genome shotgun (WGS) entry which is preliminary data.</text>
</comment>
<dbReference type="NCBIfam" id="TIGR01966">
    <property type="entry name" value="RNasePH"/>
    <property type="match status" value="1"/>
</dbReference>
<reference evidence="10 11" key="1">
    <citation type="submission" date="2018-01" db="EMBL/GenBank/DDBJ databases">
        <title>Metagenomic assembled genomes from two thermal pools in the Uzon Caldera, Kamchatka, Russia.</title>
        <authorList>
            <person name="Wilkins L."/>
            <person name="Ettinger C."/>
        </authorList>
    </citation>
    <scope>NUCLEOTIDE SEQUENCE [LARGE SCALE GENOMIC DNA]</scope>
    <source>
        <strain evidence="10">ZAV-02</strain>
    </source>
</reference>
<dbReference type="GO" id="GO:0000049">
    <property type="term" value="F:tRNA binding"/>
    <property type="evidence" value="ECO:0007669"/>
    <property type="project" value="UniProtKB-UniRule"/>
</dbReference>
<dbReference type="AlphaFoldDB" id="A0A2J6X3K1"/>
<sequence length="250" mass="26476">MVRRDGRAPDQLRPITIEIGAAPYAEGSALIACGNTRVLCTATIEDGVPAWMRGQQGGWVTAEYAMLPRATLQRSRRERNGPSGRTQEIQRLIGRSLRAAIDLHAIGERTITIDCDVLQADGGTRTASISGGYVALALAVDHLVRSGAVETYPTLTPLAAVSVGMIRDALLLDLCYEEDSQADLDCNVVMNINGAFIEVQATAERTPVARAQLDALLDLAARGIQQILATQAAALATVLPNNAMSSAASP</sequence>
<keyword evidence="5 7" id="KW-0548">Nucleotidyltransferase</keyword>
<keyword evidence="2 7" id="KW-0698">rRNA processing</keyword>
<dbReference type="PANTHER" id="PTHR11953:SF0">
    <property type="entry name" value="EXOSOME COMPLEX COMPONENT RRP41"/>
    <property type="match status" value="1"/>
</dbReference>
<dbReference type="Pfam" id="PF03725">
    <property type="entry name" value="RNase_PH_C"/>
    <property type="match status" value="1"/>
</dbReference>
<dbReference type="Pfam" id="PF01138">
    <property type="entry name" value="RNase_PH"/>
    <property type="match status" value="1"/>
</dbReference>
<evidence type="ECO:0000256" key="6">
    <source>
        <dbReference type="ARBA" id="ARBA00022884"/>
    </source>
</evidence>
<dbReference type="InterPro" id="IPR027408">
    <property type="entry name" value="PNPase/RNase_PH_dom_sf"/>
</dbReference>
<dbReference type="EC" id="2.7.7.56" evidence="7"/>
<evidence type="ECO:0000256" key="2">
    <source>
        <dbReference type="ARBA" id="ARBA00022552"/>
    </source>
</evidence>
<evidence type="ECO:0000256" key="7">
    <source>
        <dbReference type="HAMAP-Rule" id="MF_00564"/>
    </source>
</evidence>
<comment type="function">
    <text evidence="7">Phosphorolytic 3'-5' exoribonuclease that plays an important role in tRNA 3'-end maturation. Removes nucleotide residues following the 3'-CCA terminus of tRNAs; can also add nucleotides to the ends of RNA molecules by using nucleoside diphosphates as substrates, but this may not be physiologically important. Probably plays a role in initiation of 16S rRNA degradation (leading to ribosome degradation) during starvation.</text>
</comment>
<evidence type="ECO:0000256" key="1">
    <source>
        <dbReference type="ARBA" id="ARBA00006678"/>
    </source>
</evidence>
<dbReference type="FunFam" id="3.30.230.70:FF:000003">
    <property type="entry name" value="Ribonuclease PH"/>
    <property type="match status" value="1"/>
</dbReference>
<dbReference type="GO" id="GO:0016075">
    <property type="term" value="P:rRNA catabolic process"/>
    <property type="evidence" value="ECO:0007669"/>
    <property type="project" value="UniProtKB-UniRule"/>
</dbReference>
<dbReference type="PROSITE" id="PS01277">
    <property type="entry name" value="RIBONUCLEASE_PH"/>
    <property type="match status" value="1"/>
</dbReference>
<feature type="binding site" evidence="7">
    <location>
        <begin position="123"/>
        <end position="125"/>
    </location>
    <ligand>
        <name>phosphate</name>
        <dbReference type="ChEBI" id="CHEBI:43474"/>
        <note>substrate</note>
    </ligand>
</feature>
<evidence type="ECO:0000256" key="4">
    <source>
        <dbReference type="ARBA" id="ARBA00022694"/>
    </source>
</evidence>
<protein>
    <recommendedName>
        <fullName evidence="7">Ribonuclease PH</fullName>
        <shortName evidence="7">RNase PH</shortName>
        <ecNumber evidence="7">2.7.7.56</ecNumber>
    </recommendedName>
    <alternativeName>
        <fullName evidence="7">tRNA nucleotidyltransferase</fullName>
    </alternativeName>
</protein>
<dbReference type="InterPro" id="IPR036345">
    <property type="entry name" value="ExoRNase_PH_dom2_sf"/>
</dbReference>
<keyword evidence="3 7" id="KW-0820">tRNA-binding</keyword>
<organism evidence="10 11">
    <name type="scientific">Chloroflexus aggregans</name>
    <dbReference type="NCBI Taxonomy" id="152260"/>
    <lineage>
        <taxon>Bacteria</taxon>
        <taxon>Bacillati</taxon>
        <taxon>Chloroflexota</taxon>
        <taxon>Chloroflexia</taxon>
        <taxon>Chloroflexales</taxon>
        <taxon>Chloroflexineae</taxon>
        <taxon>Chloroflexaceae</taxon>
        <taxon>Chloroflexus</taxon>
    </lineage>
</organism>
<accession>A0A2J6X3K1</accession>
<dbReference type="GO" id="GO:0000175">
    <property type="term" value="F:3'-5'-RNA exonuclease activity"/>
    <property type="evidence" value="ECO:0007669"/>
    <property type="project" value="UniProtKB-UniRule"/>
</dbReference>
<dbReference type="HAMAP" id="MF_00564">
    <property type="entry name" value="RNase_PH"/>
    <property type="match status" value="1"/>
</dbReference>
<dbReference type="InterPro" id="IPR020568">
    <property type="entry name" value="Ribosomal_Su5_D2-typ_SF"/>
</dbReference>
<feature type="domain" description="Exoribonuclease phosphorolytic" evidence="9">
    <location>
        <begin position="157"/>
        <end position="222"/>
    </location>
</feature>